<name>A0ABY4ECA1_VITST</name>
<evidence type="ECO:0000256" key="1">
    <source>
        <dbReference type="ARBA" id="ARBA00001974"/>
    </source>
</evidence>
<evidence type="ECO:0000256" key="5">
    <source>
        <dbReference type="ARBA" id="ARBA00023002"/>
    </source>
</evidence>
<dbReference type="Gene3D" id="3.50.50.60">
    <property type="entry name" value="FAD/NAD(P)-binding domain"/>
    <property type="match status" value="1"/>
</dbReference>
<dbReference type="InterPro" id="IPR023753">
    <property type="entry name" value="FAD/NAD-binding_dom"/>
</dbReference>
<comment type="cofactor">
    <cofactor evidence="1">
        <name>FAD</name>
        <dbReference type="ChEBI" id="CHEBI:57692"/>
    </cofactor>
</comment>
<evidence type="ECO:0000256" key="2">
    <source>
        <dbReference type="ARBA" id="ARBA00022630"/>
    </source>
</evidence>
<dbReference type="InterPro" id="IPR036188">
    <property type="entry name" value="FAD/NAD-bd_sf"/>
</dbReference>
<protein>
    <submittedName>
        <fullName evidence="7">FAD-dependent oxidoreductase</fullName>
    </submittedName>
</protein>
<dbReference type="PANTHER" id="PTHR48467">
    <property type="entry name" value="GLUTAMATE SYNTHASE 1 [NADH], CHLOROPLASTIC-LIKE"/>
    <property type="match status" value="1"/>
</dbReference>
<gene>
    <name evidence="7" type="ORF">LVJ81_02510</name>
</gene>
<dbReference type="Proteomes" id="UP000832034">
    <property type="component" value="Chromosome"/>
</dbReference>
<dbReference type="Pfam" id="PF07992">
    <property type="entry name" value="Pyr_redox_2"/>
    <property type="match status" value="1"/>
</dbReference>
<dbReference type="Gene3D" id="3.40.50.720">
    <property type="entry name" value="NAD(P)-binding Rossmann-like Domain"/>
    <property type="match status" value="1"/>
</dbReference>
<dbReference type="RefSeq" id="WP_019958159.1">
    <property type="nucleotide sequence ID" value="NZ_CP091512.1"/>
</dbReference>
<dbReference type="PRINTS" id="PR00419">
    <property type="entry name" value="ADXRDTASE"/>
</dbReference>
<dbReference type="SUPFAM" id="SSF51971">
    <property type="entry name" value="Nucleotide-binding domain"/>
    <property type="match status" value="1"/>
</dbReference>
<dbReference type="InterPro" id="IPR055275">
    <property type="entry name" value="Ferredox_Rdtase"/>
</dbReference>
<evidence type="ECO:0000256" key="4">
    <source>
        <dbReference type="ARBA" id="ARBA00022857"/>
    </source>
</evidence>
<evidence type="ECO:0000259" key="6">
    <source>
        <dbReference type="Pfam" id="PF07992"/>
    </source>
</evidence>
<reference evidence="7" key="1">
    <citation type="submission" date="2021-12" db="EMBL/GenBank/DDBJ databases">
        <authorList>
            <person name="Veyrier F.J."/>
        </authorList>
    </citation>
    <scope>NUCLEOTIDE SEQUENCE</scope>
    <source>
        <strain evidence="7">SAG 1488-6</strain>
    </source>
</reference>
<sequence>MTAAKIAIIGSGPSGCYTAQFLNKALPEAEICVMDRLPVPFGLVRYGVAPDHVGTKNVTKQFERLFAQDNVHFIGHVDVGVDISLAQLQAMFDVVVFASGLSQDRALNIEGESLQGVIGSGVLTRWSNDHPDTPEFIDIGERVLIIGNGNVAMDVARLLSKNAADFEGSEMRPETVAHIQKAAVKHIDIVSRSEMDAAKYDAVMVKELLKTEGVRLVLGHNAQGEHEKSMLLTQLAEQSHDQQGTDIVFHYGLTPQYLQGDAHLQAAVFTNAQGEEIVFSADTLISAIGFEASCKHPLQLRDLHTDDTDLNCGFLQHNVYCVGWARRGPVGTIPENRKDAKLVADVIVAALQTQDIGNKGGLKDLLSNLHQPHTDFDDWLRLNQFEISQAVTGRHRLKIKSTEQVLQWLNIAKQSV</sequence>
<dbReference type="EMBL" id="CP091512">
    <property type="protein sequence ID" value="UOO92931.1"/>
    <property type="molecule type" value="Genomic_DNA"/>
</dbReference>
<keyword evidence="5" id="KW-0560">Oxidoreductase</keyword>
<organism evidence="7 8">
    <name type="scientific">Vitreoscilla stercoraria</name>
    <dbReference type="NCBI Taxonomy" id="61"/>
    <lineage>
        <taxon>Bacteria</taxon>
        <taxon>Pseudomonadati</taxon>
        <taxon>Pseudomonadota</taxon>
        <taxon>Betaproteobacteria</taxon>
        <taxon>Neisseriales</taxon>
        <taxon>Neisseriaceae</taxon>
        <taxon>Vitreoscilla</taxon>
    </lineage>
</organism>
<accession>A0ABY4ECA1</accession>
<keyword evidence="4" id="KW-0521">NADP</keyword>
<keyword evidence="8" id="KW-1185">Reference proteome</keyword>
<feature type="domain" description="FAD/NAD(P)-binding" evidence="6">
    <location>
        <begin position="5"/>
        <end position="293"/>
    </location>
</feature>
<keyword evidence="2" id="KW-0285">Flavoprotein</keyword>
<proteinExistence type="predicted"/>
<dbReference type="PANTHER" id="PTHR48467:SF1">
    <property type="entry name" value="GLUTAMATE SYNTHASE 1 [NADH], CHLOROPLASTIC-LIKE"/>
    <property type="match status" value="1"/>
</dbReference>
<evidence type="ECO:0000256" key="3">
    <source>
        <dbReference type="ARBA" id="ARBA00022827"/>
    </source>
</evidence>
<evidence type="ECO:0000313" key="8">
    <source>
        <dbReference type="Proteomes" id="UP000832034"/>
    </source>
</evidence>
<reference evidence="7" key="2">
    <citation type="journal article" date="2022" name="Res Sq">
        <title>Evolution of multicellular longitudinally dividing oral cavity symbionts (Neisseriaceae).</title>
        <authorList>
            <person name="Nyongesa S."/>
            <person name="Weber P."/>
            <person name="Bernet E."/>
            <person name="Pullido F."/>
            <person name="Nieckarz M."/>
            <person name="Delaby M."/>
            <person name="Nieves C."/>
            <person name="Viehboeck T."/>
            <person name="Krause N."/>
            <person name="Rivera-Millot A."/>
            <person name="Nakamura A."/>
            <person name="Vischer N."/>
            <person name="VanNieuwenhze M."/>
            <person name="Brun Y."/>
            <person name="Cava F."/>
            <person name="Bulgheresi S."/>
            <person name="Veyrier F."/>
        </authorList>
    </citation>
    <scope>NUCLEOTIDE SEQUENCE</scope>
    <source>
        <strain evidence="7">SAG 1488-6</strain>
    </source>
</reference>
<evidence type="ECO:0000313" key="7">
    <source>
        <dbReference type="EMBL" id="UOO92931.1"/>
    </source>
</evidence>
<keyword evidence="3" id="KW-0274">FAD</keyword>